<sequence length="114" mass="12610">MRVRVSHPARRIYREGSLAQPFAEGIRSIVRGLQEEDRSHNHLNRAAFAIDQMGRLLHGVGYVRDREIADCLTAAVGELAGSHELPEENRRARVTEAIRHLDAALAHAGDGVTP</sequence>
<gene>
    <name evidence="1" type="ORF">AVDCRST_MAG89-4512</name>
</gene>
<dbReference type="AlphaFoldDB" id="A0A6J4N178"/>
<evidence type="ECO:0000313" key="1">
    <source>
        <dbReference type="EMBL" id="CAA9370008.1"/>
    </source>
</evidence>
<proteinExistence type="predicted"/>
<organism evidence="1">
    <name type="scientific">uncultured Gemmatimonadota bacterium</name>
    <dbReference type="NCBI Taxonomy" id="203437"/>
    <lineage>
        <taxon>Bacteria</taxon>
        <taxon>Pseudomonadati</taxon>
        <taxon>Gemmatimonadota</taxon>
        <taxon>environmental samples</taxon>
    </lineage>
</organism>
<dbReference type="EMBL" id="CADCTV010000946">
    <property type="protein sequence ID" value="CAA9370008.1"/>
    <property type="molecule type" value="Genomic_DNA"/>
</dbReference>
<name>A0A6J4N178_9BACT</name>
<protein>
    <submittedName>
        <fullName evidence="1">Uncharacterized protein</fullName>
    </submittedName>
</protein>
<reference evidence="1" key="1">
    <citation type="submission" date="2020-02" db="EMBL/GenBank/DDBJ databases">
        <authorList>
            <person name="Meier V. D."/>
        </authorList>
    </citation>
    <scope>NUCLEOTIDE SEQUENCE</scope>
    <source>
        <strain evidence="1">AVDCRST_MAG89</strain>
    </source>
</reference>
<accession>A0A6J4N178</accession>